<dbReference type="GO" id="GO:0016799">
    <property type="term" value="F:hydrolase activity, hydrolyzing N-glycosyl compounds"/>
    <property type="evidence" value="ECO:0007669"/>
    <property type="project" value="InterPro"/>
</dbReference>
<feature type="domain" description="Cellulose-binding Sde182 nucleoside hydrolase-like" evidence="1">
    <location>
        <begin position="42"/>
        <end position="352"/>
    </location>
</feature>
<dbReference type="InterPro" id="IPR011483">
    <property type="entry name" value="Sde182_NH-like"/>
</dbReference>
<accession>A0A498RKV0</accession>
<evidence type="ECO:0000259" key="1">
    <source>
        <dbReference type="Pfam" id="PF07632"/>
    </source>
</evidence>
<gene>
    <name evidence="3" type="ORF">LUCI_4986</name>
</gene>
<dbReference type="InterPro" id="IPR036452">
    <property type="entry name" value="Ribo_hydro-like"/>
</dbReference>
<keyword evidence="4" id="KW-1185">Reference proteome</keyword>
<dbReference type="InterPro" id="IPR048527">
    <property type="entry name" value="Sde182_C"/>
</dbReference>
<proteinExistence type="predicted"/>
<feature type="domain" description="Cellulose-binding Sde182 C-terminal" evidence="2">
    <location>
        <begin position="431"/>
        <end position="511"/>
    </location>
</feature>
<dbReference type="AlphaFoldDB" id="A0A498RKV0"/>
<dbReference type="EMBL" id="UPPP01000133">
    <property type="protein sequence ID" value="VBB09688.1"/>
    <property type="molecule type" value="Genomic_DNA"/>
</dbReference>
<evidence type="ECO:0000259" key="2">
    <source>
        <dbReference type="Pfam" id="PF21027"/>
    </source>
</evidence>
<evidence type="ECO:0000313" key="4">
    <source>
        <dbReference type="Proteomes" id="UP000277811"/>
    </source>
</evidence>
<dbReference type="Pfam" id="PF07632">
    <property type="entry name" value="Sde182_NH-like"/>
    <property type="match status" value="1"/>
</dbReference>
<name>A0A498RKV0_9FIRM</name>
<organism evidence="3 4">
    <name type="scientific">Lucifera butyrica</name>
    <dbReference type="NCBI Taxonomy" id="1351585"/>
    <lineage>
        <taxon>Bacteria</taxon>
        <taxon>Bacillati</taxon>
        <taxon>Bacillota</taxon>
        <taxon>Negativicutes</taxon>
        <taxon>Veillonellales</taxon>
        <taxon>Veillonellaceae</taxon>
        <taxon>Lucifera</taxon>
    </lineage>
</organism>
<dbReference type="Gene3D" id="2.60.40.10">
    <property type="entry name" value="Immunoglobulins"/>
    <property type="match status" value="1"/>
</dbReference>
<protein>
    <recommendedName>
        <fullName evidence="5">DUF1593 domain-containing protein</fullName>
    </recommendedName>
</protein>
<evidence type="ECO:0000313" key="3">
    <source>
        <dbReference type="EMBL" id="VBB09688.1"/>
    </source>
</evidence>
<dbReference type="InterPro" id="IPR013783">
    <property type="entry name" value="Ig-like_fold"/>
</dbReference>
<reference evidence="3 4" key="1">
    <citation type="submission" date="2018-06" db="EMBL/GenBank/DDBJ databases">
        <authorList>
            <person name="Strepis N."/>
        </authorList>
    </citation>
    <scope>NUCLEOTIDE SEQUENCE [LARGE SCALE GENOMIC DNA]</scope>
    <source>
        <strain evidence="3">LUCI</strain>
    </source>
</reference>
<dbReference type="Pfam" id="PF21027">
    <property type="entry name" value="Sde0182_C"/>
    <property type="match status" value="1"/>
</dbReference>
<evidence type="ECO:0008006" key="5">
    <source>
        <dbReference type="Google" id="ProtNLM"/>
    </source>
</evidence>
<dbReference type="Gene3D" id="3.90.245.10">
    <property type="entry name" value="Ribonucleoside hydrolase-like"/>
    <property type="match status" value="1"/>
</dbReference>
<dbReference type="Proteomes" id="UP000277811">
    <property type="component" value="Unassembled WGS sequence"/>
</dbReference>
<dbReference type="RefSeq" id="WP_207858424.1">
    <property type="nucleotide sequence ID" value="NZ_UPPP01000133.1"/>
</dbReference>
<sequence>MEGHRFPKVIFRSMVLGVMMICSLHIAPWGEATKALATPLPRTIVTTDGEIDDMDSFLRFLLYTDEMDVEGLIYSSSQWHYKGDGKGTKFISAMPLTRKLYGERTELRWCGTEWMQKFIAKYREVYPNLLQHDGHYPSPDKLLSLVKIGNIDFEGEMSRDTDGSNRIKEVLLDNNDAPVYLQVWGGTNTIARALKSIEDEYKNTDQWQAIYDKVSKKTVIYVILDQDATYRNYIAPNWPNIKVLYNSSQFWCLAYDWPKTVPEALKPYLESKWMAANIKDHGPLLQEYMTWGDGHKIQADPDDQYGDLSYMKEKGRGQYDFISEGDSPSYLYLVNVGLRSLENHANGGWSGRLVQSKTNPNRWEDGENVADYNPYTQKLDKSYPQARWIDAIQNDFAARVKWTQADYAHCNHAPVVAVDGSLDITAKAGETVKLNGQASDPDGDKLQYKWWQYREAGSYAGEVQVGHANKKHAAVKIPQDAKKGDTIHMILAVKDSGTPPLTRYAHVVITVK</sequence>